<feature type="domain" description="HTH cro/C1-type" evidence="2">
    <location>
        <begin position="11"/>
        <end position="66"/>
    </location>
</feature>
<dbReference type="PANTHER" id="PTHR46558">
    <property type="entry name" value="TRACRIPTIONAL REGULATORY PROTEIN-RELATED-RELATED"/>
    <property type="match status" value="1"/>
</dbReference>
<keyword evidence="1" id="KW-0238">DNA-binding</keyword>
<proteinExistence type="predicted"/>
<dbReference type="GO" id="GO:0003677">
    <property type="term" value="F:DNA binding"/>
    <property type="evidence" value="ECO:0007669"/>
    <property type="project" value="UniProtKB-KW"/>
</dbReference>
<sequence>MSKRPTITNNIRKLRFSANEMTQKDLAHKVGVTRQTIVSIEKAKYYPTLELSFLIARIFDKKISEVFDVEFND</sequence>
<dbReference type="PANTHER" id="PTHR46558:SF4">
    <property type="entry name" value="DNA-BIDING PHAGE PROTEIN"/>
    <property type="match status" value="1"/>
</dbReference>
<evidence type="ECO:0000259" key="2">
    <source>
        <dbReference type="PROSITE" id="PS50943"/>
    </source>
</evidence>
<dbReference type="CDD" id="cd00093">
    <property type="entry name" value="HTH_XRE"/>
    <property type="match status" value="1"/>
</dbReference>
<organism evidence="3">
    <name type="scientific">uncultured alpha proteobacterium EB080_L27A02</name>
    <dbReference type="NCBI Taxonomy" id="710796"/>
    <lineage>
        <taxon>Bacteria</taxon>
        <taxon>Pseudomonadati</taxon>
        <taxon>Pseudomonadota</taxon>
        <taxon>Alphaproteobacteria</taxon>
        <taxon>environmental samples</taxon>
    </lineage>
</organism>
<dbReference type="InterPro" id="IPR010982">
    <property type="entry name" value="Lambda_DNA-bd_dom_sf"/>
</dbReference>
<dbReference type="AlphaFoldDB" id="E0Y106"/>
<evidence type="ECO:0000256" key="1">
    <source>
        <dbReference type="ARBA" id="ARBA00023125"/>
    </source>
</evidence>
<dbReference type="InterPro" id="IPR001387">
    <property type="entry name" value="Cro/C1-type_HTH"/>
</dbReference>
<dbReference type="EMBL" id="GU474940">
    <property type="protein sequence ID" value="ADI20347.1"/>
    <property type="molecule type" value="Genomic_DNA"/>
</dbReference>
<accession>E0Y106</accession>
<evidence type="ECO:0000313" key="3">
    <source>
        <dbReference type="EMBL" id="ADI20347.1"/>
    </source>
</evidence>
<dbReference type="Pfam" id="PF01381">
    <property type="entry name" value="HTH_3"/>
    <property type="match status" value="1"/>
</dbReference>
<name>E0Y106_9PROT</name>
<dbReference type="SMART" id="SM00530">
    <property type="entry name" value="HTH_XRE"/>
    <property type="match status" value="1"/>
</dbReference>
<reference evidence="3" key="1">
    <citation type="journal article" date="2011" name="Environ. Microbiol.">
        <title>Time-series analyses of Monterey Bay coastal microbial picoplankton using a 'genome proxy' microarray.</title>
        <authorList>
            <person name="Rich V.I."/>
            <person name="Pham V.D."/>
            <person name="Eppley J."/>
            <person name="Shi Y."/>
            <person name="DeLong E.F."/>
        </authorList>
    </citation>
    <scope>NUCLEOTIDE SEQUENCE</scope>
</reference>
<dbReference type="Gene3D" id="1.10.260.40">
    <property type="entry name" value="lambda repressor-like DNA-binding domains"/>
    <property type="match status" value="1"/>
</dbReference>
<protein>
    <submittedName>
        <fullName evidence="3">Predicted transcriptional regulators</fullName>
    </submittedName>
</protein>
<dbReference type="PROSITE" id="PS50943">
    <property type="entry name" value="HTH_CROC1"/>
    <property type="match status" value="1"/>
</dbReference>
<dbReference type="SUPFAM" id="SSF47413">
    <property type="entry name" value="lambda repressor-like DNA-binding domains"/>
    <property type="match status" value="1"/>
</dbReference>